<proteinExistence type="predicted"/>
<sequence length="282" mass="30350">MRIRSGNDVGRSSYGVLQVKQVFDFAYMVLSHGVSPLARAYPNKEYDSTLGRIIKVSPEVLAYREWTIKKWGANQHAKLENHDVETCEQDLARLLLVSVEDQRDASSPLSADSPSPSPVFLPSPQHCSSSSSACSLSSSSGSDIESDSPVSSNAAIQLHPLTLASVHSVMQMATDLRATHPAGFLHRTPQVGFICMARCPSQKTLPCPRSLIASSTMKVQLQSALCIGTCPKLPTSPSTLTPQALFPAPFTSSSTLRWEGTMATRTPCGPVPKAHSSRTKLA</sequence>
<feature type="region of interest" description="Disordered" evidence="1">
    <location>
        <begin position="105"/>
        <end position="124"/>
    </location>
</feature>
<feature type="compositionally biased region" description="Low complexity" evidence="1">
    <location>
        <begin position="105"/>
        <end position="114"/>
    </location>
</feature>
<name>A0A4Z2IP17_9TELE</name>
<reference evidence="2 3" key="1">
    <citation type="submission" date="2019-03" db="EMBL/GenBank/DDBJ databases">
        <title>First draft genome of Liparis tanakae, snailfish: a comprehensive survey of snailfish specific genes.</title>
        <authorList>
            <person name="Kim W."/>
            <person name="Song I."/>
            <person name="Jeong J.-H."/>
            <person name="Kim D."/>
            <person name="Kim S."/>
            <person name="Ryu S."/>
            <person name="Song J.Y."/>
            <person name="Lee S.K."/>
        </authorList>
    </citation>
    <scope>NUCLEOTIDE SEQUENCE [LARGE SCALE GENOMIC DNA]</scope>
    <source>
        <tissue evidence="2">Muscle</tissue>
    </source>
</reference>
<comment type="caution">
    <text evidence="2">The sequence shown here is derived from an EMBL/GenBank/DDBJ whole genome shotgun (WGS) entry which is preliminary data.</text>
</comment>
<protein>
    <submittedName>
        <fullName evidence="2">Non-canonical poly(A) RNA polymerase PAPD7</fullName>
    </submittedName>
</protein>
<evidence type="ECO:0000313" key="2">
    <source>
        <dbReference type="EMBL" id="TNN79760.1"/>
    </source>
</evidence>
<dbReference type="AlphaFoldDB" id="A0A4Z2IP17"/>
<dbReference type="Proteomes" id="UP000314294">
    <property type="component" value="Unassembled WGS sequence"/>
</dbReference>
<evidence type="ECO:0000313" key="3">
    <source>
        <dbReference type="Proteomes" id="UP000314294"/>
    </source>
</evidence>
<organism evidence="2 3">
    <name type="scientific">Liparis tanakae</name>
    <name type="common">Tanaka's snailfish</name>
    <dbReference type="NCBI Taxonomy" id="230148"/>
    <lineage>
        <taxon>Eukaryota</taxon>
        <taxon>Metazoa</taxon>
        <taxon>Chordata</taxon>
        <taxon>Craniata</taxon>
        <taxon>Vertebrata</taxon>
        <taxon>Euteleostomi</taxon>
        <taxon>Actinopterygii</taxon>
        <taxon>Neopterygii</taxon>
        <taxon>Teleostei</taxon>
        <taxon>Neoteleostei</taxon>
        <taxon>Acanthomorphata</taxon>
        <taxon>Eupercaria</taxon>
        <taxon>Perciformes</taxon>
        <taxon>Cottioidei</taxon>
        <taxon>Cottales</taxon>
        <taxon>Liparidae</taxon>
        <taxon>Liparis</taxon>
    </lineage>
</organism>
<gene>
    <name evidence="2" type="primary">PAPD7_1</name>
    <name evidence="2" type="ORF">EYF80_009993</name>
</gene>
<dbReference type="OrthoDB" id="273917at2759"/>
<accession>A0A4Z2IP17</accession>
<feature type="region of interest" description="Disordered" evidence="1">
    <location>
        <begin position="132"/>
        <end position="151"/>
    </location>
</feature>
<dbReference type="EMBL" id="SRLO01000061">
    <property type="protein sequence ID" value="TNN79760.1"/>
    <property type="molecule type" value="Genomic_DNA"/>
</dbReference>
<evidence type="ECO:0000256" key="1">
    <source>
        <dbReference type="SAM" id="MobiDB-lite"/>
    </source>
</evidence>
<feature type="region of interest" description="Disordered" evidence="1">
    <location>
        <begin position="263"/>
        <end position="282"/>
    </location>
</feature>
<keyword evidence="3" id="KW-1185">Reference proteome</keyword>